<evidence type="ECO:0000313" key="7">
    <source>
        <dbReference type="EMBL" id="OFW57898.1"/>
    </source>
</evidence>
<name>A0A1F2WM13_9ACTN</name>
<dbReference type="PANTHER" id="PTHR43027:SF2">
    <property type="entry name" value="TRANSPORT PERMEASE PROTEIN"/>
    <property type="match status" value="1"/>
</dbReference>
<evidence type="ECO:0000256" key="3">
    <source>
        <dbReference type="ARBA" id="ARBA00022989"/>
    </source>
</evidence>
<feature type="transmembrane region" description="Helical" evidence="5">
    <location>
        <begin position="211"/>
        <end position="243"/>
    </location>
</feature>
<dbReference type="InterPro" id="IPR047817">
    <property type="entry name" value="ABC2_TM_bact-type"/>
</dbReference>
<feature type="transmembrane region" description="Helical" evidence="5">
    <location>
        <begin position="170"/>
        <end position="190"/>
    </location>
</feature>
<keyword evidence="3 5" id="KW-1133">Transmembrane helix</keyword>
<feature type="domain" description="ABC transmembrane type-2" evidence="6">
    <location>
        <begin position="131"/>
        <end position="362"/>
    </location>
</feature>
<evidence type="ECO:0000256" key="1">
    <source>
        <dbReference type="ARBA" id="ARBA00004141"/>
    </source>
</evidence>
<dbReference type="InterPro" id="IPR013525">
    <property type="entry name" value="ABC2_TM"/>
</dbReference>
<feature type="transmembrane region" description="Helical" evidence="5">
    <location>
        <begin position="21"/>
        <end position="40"/>
    </location>
</feature>
<feature type="transmembrane region" description="Helical" evidence="5">
    <location>
        <begin position="249"/>
        <end position="270"/>
    </location>
</feature>
<dbReference type="PROSITE" id="PS51012">
    <property type="entry name" value="ABC_TM2"/>
    <property type="match status" value="1"/>
</dbReference>
<gene>
    <name evidence="7" type="ORF">A2Y75_11710</name>
</gene>
<evidence type="ECO:0000256" key="4">
    <source>
        <dbReference type="ARBA" id="ARBA00023136"/>
    </source>
</evidence>
<feature type="transmembrane region" description="Helical" evidence="5">
    <location>
        <begin position="332"/>
        <end position="359"/>
    </location>
</feature>
<dbReference type="Pfam" id="PF12698">
    <property type="entry name" value="ABC2_membrane_3"/>
    <property type="match status" value="1"/>
</dbReference>
<keyword evidence="4 5" id="KW-0472">Membrane</keyword>
<dbReference type="GO" id="GO:0140359">
    <property type="term" value="F:ABC-type transporter activity"/>
    <property type="evidence" value="ECO:0007669"/>
    <property type="project" value="InterPro"/>
</dbReference>
<protein>
    <recommendedName>
        <fullName evidence="6">ABC transmembrane type-2 domain-containing protein</fullName>
    </recommendedName>
</protein>
<accession>A0A1F2WM13</accession>
<evidence type="ECO:0000313" key="8">
    <source>
        <dbReference type="Proteomes" id="UP000177876"/>
    </source>
</evidence>
<evidence type="ECO:0000256" key="5">
    <source>
        <dbReference type="SAM" id="Phobius"/>
    </source>
</evidence>
<dbReference type="InterPro" id="IPR052902">
    <property type="entry name" value="ABC-2_transporter"/>
</dbReference>
<feature type="transmembrane region" description="Helical" evidence="5">
    <location>
        <begin position="291"/>
        <end position="312"/>
    </location>
</feature>
<sequence>MKRFYKVFVYDFKMTLRQREAMFWMFLFPILLMVILGLIFGGANQVRLAIGIVDLDGSPVSEAIVRAFQEIDGLVIATGSEDAERLAIKDGDRNAVLIIPEGFGEAIVSGAGQSLTMVLNNANVNTAQITSNTMRGIVQQMTQMMSGLPQLVQLNEEAAQDVEDFSYIDFIVPGIIAMVVMFGGLAGYSLEIATYREKGILRRIKVSPLSLTSFLAGGIATVLIFTLIQTGVLLTLGVLAFGMNLGGNFFYMAFLVILGALSFLALGFLISSLTKNSRSAGMASQAITMPMMFLAGVFFPLEILPGALKVIARTLPLYYLGDALREVMINSASLAAVWLDIVVLLGMGLLAFGIAVRFFRWE</sequence>
<proteinExistence type="predicted"/>
<reference evidence="7 8" key="1">
    <citation type="journal article" date="2016" name="Nat. Commun.">
        <title>Thousands of microbial genomes shed light on interconnected biogeochemical processes in an aquifer system.</title>
        <authorList>
            <person name="Anantharaman K."/>
            <person name="Brown C.T."/>
            <person name="Hug L.A."/>
            <person name="Sharon I."/>
            <person name="Castelle C.J."/>
            <person name="Probst A.J."/>
            <person name="Thomas B.C."/>
            <person name="Singh A."/>
            <person name="Wilkins M.J."/>
            <person name="Karaoz U."/>
            <person name="Brodie E.L."/>
            <person name="Williams K.H."/>
            <person name="Hubbard S.S."/>
            <person name="Banfield J.F."/>
        </authorList>
    </citation>
    <scope>NUCLEOTIDE SEQUENCE [LARGE SCALE GENOMIC DNA]</scope>
</reference>
<organism evidence="7 8">
    <name type="scientific">Candidatus Solincola sediminis</name>
    <dbReference type="NCBI Taxonomy" id="1797199"/>
    <lineage>
        <taxon>Bacteria</taxon>
        <taxon>Bacillati</taxon>
        <taxon>Actinomycetota</taxon>
        <taxon>Candidatus Geothermincolia</taxon>
        <taxon>Candidatus Geothermincolales</taxon>
        <taxon>Candidatus Geothermincolaceae</taxon>
        <taxon>Candidatus Solincola</taxon>
    </lineage>
</organism>
<dbReference type="Gene3D" id="3.40.1710.10">
    <property type="entry name" value="abc type-2 transporter like domain"/>
    <property type="match status" value="1"/>
</dbReference>
<comment type="subcellular location">
    <subcellularLocation>
        <location evidence="1">Membrane</location>
        <topology evidence="1">Multi-pass membrane protein</topology>
    </subcellularLocation>
</comment>
<dbReference type="Proteomes" id="UP000177876">
    <property type="component" value="Unassembled WGS sequence"/>
</dbReference>
<dbReference type="STRING" id="1797197.A2Y75_11710"/>
<dbReference type="PANTHER" id="PTHR43027">
    <property type="entry name" value="DOXORUBICIN RESISTANCE ABC TRANSPORTER PERMEASE PROTEIN DRRC-RELATED"/>
    <property type="match status" value="1"/>
</dbReference>
<evidence type="ECO:0000256" key="2">
    <source>
        <dbReference type="ARBA" id="ARBA00022692"/>
    </source>
</evidence>
<dbReference type="GO" id="GO:0016020">
    <property type="term" value="C:membrane"/>
    <property type="evidence" value="ECO:0007669"/>
    <property type="project" value="UniProtKB-SubCell"/>
</dbReference>
<dbReference type="EMBL" id="MELK01000029">
    <property type="protein sequence ID" value="OFW57898.1"/>
    <property type="molecule type" value="Genomic_DNA"/>
</dbReference>
<keyword evidence="2 5" id="KW-0812">Transmembrane</keyword>
<comment type="caution">
    <text evidence="7">The sequence shown here is derived from an EMBL/GenBank/DDBJ whole genome shotgun (WGS) entry which is preliminary data.</text>
</comment>
<evidence type="ECO:0000259" key="6">
    <source>
        <dbReference type="PROSITE" id="PS51012"/>
    </source>
</evidence>
<dbReference type="AlphaFoldDB" id="A0A1F2WM13"/>